<reference evidence="2" key="2">
    <citation type="submission" date="2015-01" db="EMBL/GenBank/DDBJ databases">
        <title>Evolutionary Origins and Diversification of the Mycorrhizal Mutualists.</title>
        <authorList>
            <consortium name="DOE Joint Genome Institute"/>
            <consortium name="Mycorrhizal Genomics Consortium"/>
            <person name="Kohler A."/>
            <person name="Kuo A."/>
            <person name="Nagy L.G."/>
            <person name="Floudas D."/>
            <person name="Copeland A."/>
            <person name="Barry K.W."/>
            <person name="Cichocki N."/>
            <person name="Veneault-Fourrey C."/>
            <person name="LaButti K."/>
            <person name="Lindquist E.A."/>
            <person name="Lipzen A."/>
            <person name="Lundell T."/>
            <person name="Morin E."/>
            <person name="Murat C."/>
            <person name="Riley R."/>
            <person name="Ohm R."/>
            <person name="Sun H."/>
            <person name="Tunlid A."/>
            <person name="Henrissat B."/>
            <person name="Grigoriev I.V."/>
            <person name="Hibbett D.S."/>
            <person name="Martin F."/>
        </authorList>
    </citation>
    <scope>NUCLEOTIDE SEQUENCE [LARGE SCALE GENOMIC DNA]</scope>
    <source>
        <strain evidence="2">Ve08.2h10</strain>
    </source>
</reference>
<reference evidence="1 2" key="1">
    <citation type="submission" date="2014-04" db="EMBL/GenBank/DDBJ databases">
        <authorList>
            <consortium name="DOE Joint Genome Institute"/>
            <person name="Kuo A."/>
            <person name="Kohler A."/>
            <person name="Jargeat P."/>
            <person name="Nagy L.G."/>
            <person name="Floudas D."/>
            <person name="Copeland A."/>
            <person name="Barry K.W."/>
            <person name="Cichocki N."/>
            <person name="Veneault-Fourrey C."/>
            <person name="LaButti K."/>
            <person name="Lindquist E.A."/>
            <person name="Lipzen A."/>
            <person name="Lundell T."/>
            <person name="Morin E."/>
            <person name="Murat C."/>
            <person name="Sun H."/>
            <person name="Tunlid A."/>
            <person name="Henrissat B."/>
            <person name="Grigoriev I.V."/>
            <person name="Hibbett D.S."/>
            <person name="Martin F."/>
            <person name="Nordberg H.P."/>
            <person name="Cantor M.N."/>
            <person name="Hua S.X."/>
        </authorList>
    </citation>
    <scope>NUCLEOTIDE SEQUENCE [LARGE SCALE GENOMIC DNA]</scope>
    <source>
        <strain evidence="1 2">Ve08.2h10</strain>
    </source>
</reference>
<dbReference type="HOGENOM" id="CLU_2085566_0_0_1"/>
<gene>
    <name evidence="1" type="ORF">PAXRUDRAFT_742757</name>
</gene>
<dbReference type="AlphaFoldDB" id="A0A0D0CGK1"/>
<name>A0A0D0CGK1_9AGAM</name>
<protein>
    <recommendedName>
        <fullName evidence="3">NADP-dependent oxidoreductase domain-containing protein</fullName>
    </recommendedName>
</protein>
<evidence type="ECO:0008006" key="3">
    <source>
        <dbReference type="Google" id="ProtNLM"/>
    </source>
</evidence>
<dbReference type="Proteomes" id="UP000054538">
    <property type="component" value="Unassembled WGS sequence"/>
</dbReference>
<proteinExistence type="predicted"/>
<organism evidence="1 2">
    <name type="scientific">Paxillus rubicundulus Ve08.2h10</name>
    <dbReference type="NCBI Taxonomy" id="930991"/>
    <lineage>
        <taxon>Eukaryota</taxon>
        <taxon>Fungi</taxon>
        <taxon>Dikarya</taxon>
        <taxon>Basidiomycota</taxon>
        <taxon>Agaricomycotina</taxon>
        <taxon>Agaricomycetes</taxon>
        <taxon>Agaricomycetidae</taxon>
        <taxon>Boletales</taxon>
        <taxon>Paxilineae</taxon>
        <taxon>Paxillaceae</taxon>
        <taxon>Paxillus</taxon>
    </lineage>
</organism>
<keyword evidence="2" id="KW-1185">Reference proteome</keyword>
<dbReference type="EMBL" id="KN825722">
    <property type="protein sequence ID" value="KIK81847.1"/>
    <property type="molecule type" value="Genomic_DNA"/>
</dbReference>
<evidence type="ECO:0000313" key="1">
    <source>
        <dbReference type="EMBL" id="KIK81847.1"/>
    </source>
</evidence>
<evidence type="ECO:0000313" key="2">
    <source>
        <dbReference type="Proteomes" id="UP000054538"/>
    </source>
</evidence>
<dbReference type="InParanoid" id="A0A0D0CGK1"/>
<sequence length="117" mass="12732">MLRPCTMAASSVLQIVSFCNTKGIFLQAYSPVVRGDVVEEGNGMDDVVVSGNACTDRGEQNAKRAESVGCFPAGGIPCPGSNPMVFTERKTSRCSIFTSMKRIQRHLMLLMRGRTVR</sequence>
<accession>A0A0D0CGK1</accession>